<dbReference type="InterPro" id="IPR036691">
    <property type="entry name" value="Endo/exonu/phosph_ase_sf"/>
</dbReference>
<protein>
    <submittedName>
        <fullName evidence="2">Uncharacterized protein</fullName>
    </submittedName>
</protein>
<accession>A0AAV7R0A5</accession>
<proteinExistence type="predicted"/>
<evidence type="ECO:0000313" key="3">
    <source>
        <dbReference type="Proteomes" id="UP001066276"/>
    </source>
</evidence>
<evidence type="ECO:0000313" key="2">
    <source>
        <dbReference type="EMBL" id="KAJ1145733.1"/>
    </source>
</evidence>
<gene>
    <name evidence="2" type="ORF">NDU88_012017</name>
</gene>
<organism evidence="2 3">
    <name type="scientific">Pleurodeles waltl</name>
    <name type="common">Iberian ribbed newt</name>
    <dbReference type="NCBI Taxonomy" id="8319"/>
    <lineage>
        <taxon>Eukaryota</taxon>
        <taxon>Metazoa</taxon>
        <taxon>Chordata</taxon>
        <taxon>Craniata</taxon>
        <taxon>Vertebrata</taxon>
        <taxon>Euteleostomi</taxon>
        <taxon>Amphibia</taxon>
        <taxon>Batrachia</taxon>
        <taxon>Caudata</taxon>
        <taxon>Salamandroidea</taxon>
        <taxon>Salamandridae</taxon>
        <taxon>Pleurodelinae</taxon>
        <taxon>Pleurodeles</taxon>
    </lineage>
</organism>
<reference evidence="2" key="1">
    <citation type="journal article" date="2022" name="bioRxiv">
        <title>Sequencing and chromosome-scale assembly of the giantPleurodeles waltlgenome.</title>
        <authorList>
            <person name="Brown T."/>
            <person name="Elewa A."/>
            <person name="Iarovenko S."/>
            <person name="Subramanian E."/>
            <person name="Araus A.J."/>
            <person name="Petzold A."/>
            <person name="Susuki M."/>
            <person name="Suzuki K.-i.T."/>
            <person name="Hayashi T."/>
            <person name="Toyoda A."/>
            <person name="Oliveira C."/>
            <person name="Osipova E."/>
            <person name="Leigh N.D."/>
            <person name="Simon A."/>
            <person name="Yun M.H."/>
        </authorList>
    </citation>
    <scope>NUCLEOTIDE SEQUENCE</scope>
    <source>
        <strain evidence="2">20211129_DDA</strain>
        <tissue evidence="2">Liver</tissue>
    </source>
</reference>
<keyword evidence="3" id="KW-1185">Reference proteome</keyword>
<dbReference type="EMBL" id="JANPWB010000010">
    <property type="protein sequence ID" value="KAJ1145733.1"/>
    <property type="molecule type" value="Genomic_DNA"/>
</dbReference>
<dbReference type="Gene3D" id="3.60.10.10">
    <property type="entry name" value="Endonuclease/exonuclease/phosphatase"/>
    <property type="match status" value="1"/>
</dbReference>
<dbReference type="Proteomes" id="UP001066276">
    <property type="component" value="Chromosome 6"/>
</dbReference>
<dbReference type="AlphaFoldDB" id="A0AAV7R0A5"/>
<evidence type="ECO:0000256" key="1">
    <source>
        <dbReference type="SAM" id="MobiDB-lite"/>
    </source>
</evidence>
<comment type="caution">
    <text evidence="2">The sequence shown here is derived from an EMBL/GenBank/DDBJ whole genome shotgun (WGS) entry which is preliminary data.</text>
</comment>
<name>A0AAV7R0A5_PLEWA</name>
<feature type="region of interest" description="Disordered" evidence="1">
    <location>
        <begin position="1"/>
        <end position="34"/>
    </location>
</feature>
<feature type="compositionally biased region" description="Basic and acidic residues" evidence="1">
    <location>
        <begin position="25"/>
        <end position="34"/>
    </location>
</feature>
<sequence>MHQGGLRPRAELRPPMSAQPSPTQGERKELGDSVPRKCGVALELRKTIPLTVIKSWADSEGYYVFTTLKMGDSSLCVGSVYAPIGSKRLFFLKINCILAEIGATRCVIEGDWY</sequence>